<dbReference type="KEGG" id="sjv:SJAV_26970"/>
<dbReference type="AlphaFoldDB" id="A0AAT9GVN5"/>
<evidence type="ECO:0000313" key="1">
    <source>
        <dbReference type="EMBL" id="BFH74753.1"/>
    </source>
</evidence>
<dbReference type="GeneID" id="92355648"/>
<sequence>MKLTIPMKRVYLTLSDKLYKDFPALIFQINDVYIYVTTYKPSLDKKSKTMVVPLHDAIITIRVIERKEKQRAKVVSSKGYELLAEIITNRLEKMRSLEEREYYKNLRFM</sequence>
<organism evidence="1">
    <name type="scientific">Sulfurisphaera javensis</name>
    <dbReference type="NCBI Taxonomy" id="2049879"/>
    <lineage>
        <taxon>Archaea</taxon>
        <taxon>Thermoproteota</taxon>
        <taxon>Thermoprotei</taxon>
        <taxon>Sulfolobales</taxon>
        <taxon>Sulfolobaceae</taxon>
        <taxon>Sulfurisphaera</taxon>
    </lineage>
</organism>
<protein>
    <submittedName>
        <fullName evidence="1">Uncharacterized protein</fullName>
    </submittedName>
</protein>
<dbReference type="RefSeq" id="WP_369610230.1">
    <property type="nucleotide sequence ID" value="NZ_AP031322.1"/>
</dbReference>
<reference evidence="1" key="1">
    <citation type="submission" date="2024-03" db="EMBL/GenBank/DDBJ databases">
        <title>Complete genome sequence of Sulfurisphaera javensis strain KD-1.</title>
        <authorList>
            <person name="Sakai H."/>
            <person name="Nur N."/>
            <person name="Suwanto A."/>
            <person name="Kurosawa N."/>
        </authorList>
    </citation>
    <scope>NUCLEOTIDE SEQUENCE</scope>
    <source>
        <strain evidence="1">KD-1</strain>
    </source>
</reference>
<accession>A0AAT9GVN5</accession>
<dbReference type="EMBL" id="AP031322">
    <property type="protein sequence ID" value="BFH74753.1"/>
    <property type="molecule type" value="Genomic_DNA"/>
</dbReference>
<name>A0AAT9GVN5_9CREN</name>
<gene>
    <name evidence="1" type="ORF">SJAV_26970</name>
</gene>
<proteinExistence type="predicted"/>